<evidence type="ECO:0000256" key="7">
    <source>
        <dbReference type="HAMAP-Rule" id="MF_01416"/>
    </source>
</evidence>
<dbReference type="GO" id="GO:0045259">
    <property type="term" value="C:proton-transporting ATP synthase complex"/>
    <property type="evidence" value="ECO:0007669"/>
    <property type="project" value="UniProtKB-KW"/>
</dbReference>
<dbReference type="EMBL" id="MAGO01000003">
    <property type="protein sequence ID" value="OCC15787.1"/>
    <property type="molecule type" value="Genomic_DNA"/>
</dbReference>
<evidence type="ECO:0000256" key="4">
    <source>
        <dbReference type="ARBA" id="ARBA00023065"/>
    </source>
</evidence>
<protein>
    <recommendedName>
        <fullName evidence="7">ATP synthase subunit delta</fullName>
    </recommendedName>
    <alternativeName>
        <fullName evidence="7">ATP synthase F(1) sector subunit delta</fullName>
    </alternativeName>
    <alternativeName>
        <fullName evidence="7">F-type ATPase subunit delta</fullName>
        <shortName evidence="7">F-ATPase subunit delta</shortName>
    </alternativeName>
</protein>
<evidence type="ECO:0000256" key="2">
    <source>
        <dbReference type="ARBA" id="ARBA00022448"/>
    </source>
</evidence>
<dbReference type="HAMAP" id="MF_01416">
    <property type="entry name" value="ATP_synth_delta_bact"/>
    <property type="match status" value="1"/>
</dbReference>
<comment type="caution">
    <text evidence="8">The sequence shown here is derived from an EMBL/GenBank/DDBJ whole genome shotgun (WGS) entry which is preliminary data.</text>
</comment>
<dbReference type="Proteomes" id="UP000093080">
    <property type="component" value="Unassembled WGS sequence"/>
</dbReference>
<name>A0A1B9F773_9BACT</name>
<dbReference type="PRINTS" id="PR00125">
    <property type="entry name" value="ATPASEDELTA"/>
</dbReference>
<accession>A0A1B9F773</accession>
<dbReference type="InterPro" id="IPR000711">
    <property type="entry name" value="ATPase_OSCP/dsu"/>
</dbReference>
<comment type="function">
    <text evidence="7">F(1)F(0) ATP synthase produces ATP from ADP in the presence of a proton or sodium gradient. F-type ATPases consist of two structural domains, F(1) containing the extramembraneous catalytic core and F(0) containing the membrane proton channel, linked together by a central stalk and a peripheral stalk. During catalysis, ATP synthesis in the catalytic domain of F(1) is coupled via a rotary mechanism of the central stalk subunits to proton translocation.</text>
</comment>
<evidence type="ECO:0000256" key="1">
    <source>
        <dbReference type="ARBA" id="ARBA00004370"/>
    </source>
</evidence>
<comment type="subcellular location">
    <subcellularLocation>
        <location evidence="7">Cell membrane</location>
        <topology evidence="7">Peripheral membrane protein</topology>
    </subcellularLocation>
    <subcellularLocation>
        <location evidence="1">Membrane</location>
    </subcellularLocation>
</comment>
<keyword evidence="9" id="KW-1185">Reference proteome</keyword>
<dbReference type="GO" id="GO:0046933">
    <property type="term" value="F:proton-transporting ATP synthase activity, rotational mechanism"/>
    <property type="evidence" value="ECO:0007669"/>
    <property type="project" value="UniProtKB-UniRule"/>
</dbReference>
<keyword evidence="7" id="KW-1003">Cell membrane</keyword>
<dbReference type="STRING" id="1156395.DBT_0712"/>
<dbReference type="InterPro" id="IPR026015">
    <property type="entry name" value="ATP_synth_OSCP/delta_N_sf"/>
</dbReference>
<dbReference type="Gene3D" id="1.10.520.20">
    <property type="entry name" value="N-terminal domain of the delta subunit of the F1F0-ATP synthase"/>
    <property type="match status" value="1"/>
</dbReference>
<proteinExistence type="inferred from homology"/>
<organism evidence="8 9">
    <name type="scientific">Dissulfuribacter thermophilus</name>
    <dbReference type="NCBI Taxonomy" id="1156395"/>
    <lineage>
        <taxon>Bacteria</taxon>
        <taxon>Pseudomonadati</taxon>
        <taxon>Thermodesulfobacteriota</taxon>
        <taxon>Dissulfuribacteria</taxon>
        <taxon>Dissulfuribacterales</taxon>
        <taxon>Dissulfuribacteraceae</taxon>
        <taxon>Dissulfuribacter</taxon>
    </lineage>
</organism>
<keyword evidence="4 7" id="KW-0406">Ion transport</keyword>
<sequence>MISSIVARRYAKALFTIGKEVGKLEEFAEQLSSIASFLSSEPEIEEALESPVYPPDLKGQIVGEILKAIGAGEELTKFMELLVEKRRIQAIKVIQKFYQELMDEEMGVVRAVVTTAVPMPEDLKEKLKEILAQVTGKDVVLELQEDPSIIGGVVAHIGDMVWDGSIRSQLQGFKESIGRGELG</sequence>
<dbReference type="PANTHER" id="PTHR11910">
    <property type="entry name" value="ATP SYNTHASE DELTA CHAIN"/>
    <property type="match status" value="1"/>
</dbReference>
<evidence type="ECO:0000313" key="8">
    <source>
        <dbReference type="EMBL" id="OCC15787.1"/>
    </source>
</evidence>
<dbReference type="RefSeq" id="WP_067616435.1">
    <property type="nucleotide sequence ID" value="NZ_MAGO01000003.1"/>
</dbReference>
<evidence type="ECO:0000313" key="9">
    <source>
        <dbReference type="Proteomes" id="UP000093080"/>
    </source>
</evidence>
<reference evidence="8 9" key="1">
    <citation type="submission" date="2016-06" db="EMBL/GenBank/DDBJ databases">
        <title>Respiratory ammonification of nitrate coupled to the oxidation of elemental sulfur in deep-sea autotrophic thermophilic bacteria.</title>
        <authorList>
            <person name="Slobodkina G.B."/>
            <person name="Mardanov A.V."/>
            <person name="Ravin N.V."/>
            <person name="Frolova A.A."/>
            <person name="Viryasiv M.B."/>
            <person name="Chernyh N.A."/>
            <person name="Bonch-Osmolovskaya E.A."/>
            <person name="Slobodkin A.I."/>
        </authorList>
    </citation>
    <scope>NUCLEOTIDE SEQUENCE [LARGE SCALE GENOMIC DNA]</scope>
    <source>
        <strain evidence="8 9">S69</strain>
    </source>
</reference>
<evidence type="ECO:0000256" key="5">
    <source>
        <dbReference type="ARBA" id="ARBA00023136"/>
    </source>
</evidence>
<keyword evidence="5 7" id="KW-0472">Membrane</keyword>
<comment type="similarity">
    <text evidence="7">Belongs to the ATPase delta chain family.</text>
</comment>
<dbReference type="NCBIfam" id="TIGR01145">
    <property type="entry name" value="ATP_synt_delta"/>
    <property type="match status" value="1"/>
</dbReference>
<dbReference type="GO" id="GO:0005886">
    <property type="term" value="C:plasma membrane"/>
    <property type="evidence" value="ECO:0007669"/>
    <property type="project" value="UniProtKB-SubCell"/>
</dbReference>
<keyword evidence="6 7" id="KW-0066">ATP synthesis</keyword>
<dbReference type="AlphaFoldDB" id="A0A1B9F773"/>
<comment type="function">
    <text evidence="7">This protein is part of the stalk that links CF(0) to CF(1). It either transmits conformational changes from CF(0) to CF(1) or is implicated in proton conduction.</text>
</comment>
<evidence type="ECO:0000256" key="6">
    <source>
        <dbReference type="ARBA" id="ARBA00023310"/>
    </source>
</evidence>
<keyword evidence="3 7" id="KW-0375">Hydrogen ion transport</keyword>
<evidence type="ECO:0000256" key="3">
    <source>
        <dbReference type="ARBA" id="ARBA00022781"/>
    </source>
</evidence>
<keyword evidence="2 7" id="KW-0813">Transport</keyword>
<dbReference type="SUPFAM" id="SSF47928">
    <property type="entry name" value="N-terminal domain of the delta subunit of the F1F0-ATP synthase"/>
    <property type="match status" value="1"/>
</dbReference>
<keyword evidence="7" id="KW-0139">CF(1)</keyword>
<gene>
    <name evidence="7" type="primary">atpH</name>
    <name evidence="8" type="ORF">DBT_0712</name>
</gene>
<dbReference type="Pfam" id="PF00213">
    <property type="entry name" value="OSCP"/>
    <property type="match status" value="1"/>
</dbReference>